<dbReference type="AlphaFoldDB" id="A0A6M4AXV4"/>
<evidence type="ECO:0008006" key="4">
    <source>
        <dbReference type="Google" id="ProtNLM"/>
    </source>
</evidence>
<protein>
    <recommendedName>
        <fullName evidence="4">DUF927 domain-containing protein</fullName>
    </recommendedName>
</protein>
<dbReference type="RefSeq" id="WP_169944280.1">
    <property type="nucleotide sequence ID" value="NZ_CP053015.1"/>
</dbReference>
<sequence length="620" mass="67846">MSDLSLVAAALDRAHEPGIDVPPAESGGDGDGDRGARKGKWLPEGCPVTALGTEGGMFYFLTTLGELRGLTADKVANKHILGMFAPDCDYLFDQWPRKKMVKRKDEHGDEVEEWIVTGWRTDDVSMLLMDAAATRGVWNAQERVRGRGAWTADDGSLILHLGTHVLMHGRWLKPGMYEGKVYPAAPALPKPHPDPVSIDELGPGHQMLNYFRTWNWARPSLDPILLLGWIVAARMGAAIEWRPMAWITGDKATGKSTLQKLVKWTFDGALLQTTDATEAGIRQILGQQSLPVAVDEAEASEDNRKLQALLNLARQAASGGIVARGGQDHQGHQFQATSAFLFSSIYTPPMLPQDRSRMALLELGELQAGQRSKTEFTMPVFRELGAQISRVIADRWHEWPKILEAYRDALIDEGGQGGRAADQFGTLLAAAHLVIEDGLPHAESLRSWGAMLNVSVMAETAGAEDDKMSCLQHLMTYPVMLERGGTQRLVSEWLLQATSGLKPGELPGDEVVRQRAAAEALARIGVRVASNLKGMTPGRHYLAVASRHQGLARIYEGTHWQGRSGAEGVWAQALKRISGAMANYTIKMAGTTMKATLVPLEVAIEQDADEWARADRELVE</sequence>
<evidence type="ECO:0000256" key="1">
    <source>
        <dbReference type="SAM" id="MobiDB-lite"/>
    </source>
</evidence>
<evidence type="ECO:0000313" key="3">
    <source>
        <dbReference type="Proteomes" id="UP000503018"/>
    </source>
</evidence>
<gene>
    <name evidence="2" type="ORF">GV829_04580</name>
</gene>
<feature type="region of interest" description="Disordered" evidence="1">
    <location>
        <begin position="15"/>
        <end position="41"/>
    </location>
</feature>
<evidence type="ECO:0000313" key="2">
    <source>
        <dbReference type="EMBL" id="QJQ31811.1"/>
    </source>
</evidence>
<proteinExistence type="predicted"/>
<reference evidence="2 3" key="1">
    <citation type="submission" date="2020-01" db="EMBL/GenBank/DDBJ databases">
        <title>Sphingomonas sp. strain CSW-10.</title>
        <authorList>
            <person name="Chen W.-M."/>
        </authorList>
    </citation>
    <scope>NUCLEOTIDE SEQUENCE [LARGE SCALE GENOMIC DNA]</scope>
    <source>
        <strain evidence="2 3">CSW-10</strain>
    </source>
</reference>
<organism evidence="2 3">
    <name type="scientific">Sphingomonas lacunae</name>
    <dbReference type="NCBI Taxonomy" id="2698828"/>
    <lineage>
        <taxon>Bacteria</taxon>
        <taxon>Pseudomonadati</taxon>
        <taxon>Pseudomonadota</taxon>
        <taxon>Alphaproteobacteria</taxon>
        <taxon>Sphingomonadales</taxon>
        <taxon>Sphingomonadaceae</taxon>
        <taxon>Sphingomonas</taxon>
    </lineage>
</organism>
<name>A0A6M4AXV4_9SPHN</name>
<dbReference type="KEGG" id="slan:GV829_04580"/>
<dbReference type="Proteomes" id="UP000503018">
    <property type="component" value="Chromosome"/>
</dbReference>
<keyword evidence="3" id="KW-1185">Reference proteome</keyword>
<dbReference type="EMBL" id="CP053015">
    <property type="protein sequence ID" value="QJQ31811.1"/>
    <property type="molecule type" value="Genomic_DNA"/>
</dbReference>
<accession>A0A6M4AXV4</accession>